<evidence type="ECO:0000256" key="1">
    <source>
        <dbReference type="SAM" id="Phobius"/>
    </source>
</evidence>
<gene>
    <name evidence="2" type="ORF">MPH_11294</name>
</gene>
<keyword evidence="1" id="KW-0812">Transmembrane</keyword>
<dbReference type="HOGENOM" id="CLU_1349174_0_0_1"/>
<proteinExistence type="predicted"/>
<dbReference type="VEuPathDB" id="FungiDB:MPH_11294"/>
<comment type="caution">
    <text evidence="2">The sequence shown here is derived from an EMBL/GenBank/DDBJ whole genome shotgun (WGS) entry which is preliminary data.</text>
</comment>
<organism evidence="2 3">
    <name type="scientific">Macrophomina phaseolina (strain MS6)</name>
    <name type="common">Charcoal rot fungus</name>
    <dbReference type="NCBI Taxonomy" id="1126212"/>
    <lineage>
        <taxon>Eukaryota</taxon>
        <taxon>Fungi</taxon>
        <taxon>Dikarya</taxon>
        <taxon>Ascomycota</taxon>
        <taxon>Pezizomycotina</taxon>
        <taxon>Dothideomycetes</taxon>
        <taxon>Dothideomycetes incertae sedis</taxon>
        <taxon>Botryosphaeriales</taxon>
        <taxon>Botryosphaeriaceae</taxon>
        <taxon>Macrophomina</taxon>
    </lineage>
</organism>
<keyword evidence="1" id="KW-1133">Transmembrane helix</keyword>
<evidence type="ECO:0000313" key="3">
    <source>
        <dbReference type="Proteomes" id="UP000007129"/>
    </source>
</evidence>
<keyword evidence="1" id="KW-0472">Membrane</keyword>
<evidence type="ECO:0000313" key="2">
    <source>
        <dbReference type="EMBL" id="EKG11798.1"/>
    </source>
</evidence>
<name>K2RB73_MACPH</name>
<sequence length="203" mass="23095">MSLQRKKSDASWIWRMDGRHVLPLATIFVWLVLLQGLMILRRPQRSTRLQEQLPSTVHSLPHSRLAILQVPVVTSYARILVGRLKLRVKTNVTVKRRGFLLPAQLRTSVSPPCFFAPIIKPVLDNPALLFGYVELDSGVRDWAGAGMMARCGNAAWFRYSSGRSREESQEDLCLALLVFQSHQLPRWASSTGRPSWEEVHVEI</sequence>
<reference evidence="2 3" key="1">
    <citation type="journal article" date="2012" name="BMC Genomics">
        <title>Tools to kill: Genome of one of the most destructive plant pathogenic fungi Macrophomina phaseolina.</title>
        <authorList>
            <person name="Islam M.S."/>
            <person name="Haque M.S."/>
            <person name="Islam M.M."/>
            <person name="Emdad E.M."/>
            <person name="Halim A."/>
            <person name="Hossen Q.M.M."/>
            <person name="Hossain M.Z."/>
            <person name="Ahmed B."/>
            <person name="Rahim S."/>
            <person name="Rahman M.S."/>
            <person name="Alam M.M."/>
            <person name="Hou S."/>
            <person name="Wan X."/>
            <person name="Saito J.A."/>
            <person name="Alam M."/>
        </authorList>
    </citation>
    <scope>NUCLEOTIDE SEQUENCE [LARGE SCALE GENOMIC DNA]</scope>
    <source>
        <strain evidence="2 3">MS6</strain>
    </source>
</reference>
<dbReference type="AlphaFoldDB" id="K2RB73"/>
<dbReference type="Proteomes" id="UP000007129">
    <property type="component" value="Unassembled WGS sequence"/>
</dbReference>
<protein>
    <submittedName>
        <fullName evidence="2">Methionine sulfoxide reductase B</fullName>
    </submittedName>
</protein>
<accession>K2RB73</accession>
<dbReference type="InParanoid" id="K2RB73"/>
<feature type="transmembrane region" description="Helical" evidence="1">
    <location>
        <begin position="20"/>
        <end position="40"/>
    </location>
</feature>
<dbReference type="EMBL" id="AHHD01000467">
    <property type="protein sequence ID" value="EKG11798.1"/>
    <property type="molecule type" value="Genomic_DNA"/>
</dbReference>